<comment type="caution">
    <text evidence="1">The sequence shown here is derived from an EMBL/GenBank/DDBJ whole genome shotgun (WGS) entry which is preliminary data.</text>
</comment>
<organism evidence="1 2">
    <name type="scientific">Marinoscillum luteum</name>
    <dbReference type="NCBI Taxonomy" id="861051"/>
    <lineage>
        <taxon>Bacteria</taxon>
        <taxon>Pseudomonadati</taxon>
        <taxon>Bacteroidota</taxon>
        <taxon>Cytophagia</taxon>
        <taxon>Cytophagales</taxon>
        <taxon>Reichenbachiellaceae</taxon>
        <taxon>Marinoscillum</taxon>
    </lineage>
</organism>
<dbReference type="RefSeq" id="WP_395418916.1">
    <property type="nucleotide sequence ID" value="NZ_JBIPKE010000020.1"/>
</dbReference>
<accession>A0ABW7NFI2</accession>
<evidence type="ECO:0000313" key="1">
    <source>
        <dbReference type="EMBL" id="MFH6985464.1"/>
    </source>
</evidence>
<protein>
    <recommendedName>
        <fullName evidence="3">DUF4369 domain-containing protein</fullName>
    </recommendedName>
</protein>
<keyword evidence="2" id="KW-1185">Reference proteome</keyword>
<reference evidence="1 2" key="1">
    <citation type="journal article" date="2013" name="Int. J. Syst. Evol. Microbiol.">
        <title>Marinoscillum luteum sp. nov., isolated from marine sediment.</title>
        <authorList>
            <person name="Cha I.T."/>
            <person name="Park S.J."/>
            <person name="Kim S.J."/>
            <person name="Kim J.G."/>
            <person name="Jung M.Y."/>
            <person name="Shin K.S."/>
            <person name="Kwon K.K."/>
            <person name="Yang S.H."/>
            <person name="Seo Y.S."/>
            <person name="Rhee S.K."/>
        </authorList>
    </citation>
    <scope>NUCLEOTIDE SEQUENCE [LARGE SCALE GENOMIC DNA]</scope>
    <source>
        <strain evidence="1 2">KCTC 23939</strain>
    </source>
</reference>
<dbReference type="Proteomes" id="UP001610063">
    <property type="component" value="Unassembled WGS sequence"/>
</dbReference>
<evidence type="ECO:0008006" key="3">
    <source>
        <dbReference type="Google" id="ProtNLM"/>
    </source>
</evidence>
<proteinExistence type="predicted"/>
<name>A0ABW7NFI2_9BACT</name>
<sequence>MKIVFYLFLLTNSIIAFSQRNSIIFQSKGAESVVTWLELNPFPFSQKPFVRIDSEIGKIIPLDEIDFIKGYDQNGNFIMLRVFQQNQGIQFTQWKHIENKTGNLNLYQDQLLFGLSNEFPQEMVREYYSYDTHDFKNLNFKNVKNDLKTSGITNSEIRQTKALIAIQRISQFIGISILANQIIDNTPNIGAEFMKNTNSGKFYLSACLIVMPISLDGIKKRLLRESLLDAYAHQRGDGR</sequence>
<gene>
    <name evidence="1" type="ORF">ACHKAR_18580</name>
</gene>
<dbReference type="EMBL" id="JBIPKE010000020">
    <property type="protein sequence ID" value="MFH6985464.1"/>
    <property type="molecule type" value="Genomic_DNA"/>
</dbReference>
<evidence type="ECO:0000313" key="2">
    <source>
        <dbReference type="Proteomes" id="UP001610063"/>
    </source>
</evidence>